<feature type="region of interest" description="Disordered" evidence="1">
    <location>
        <begin position="102"/>
        <end position="135"/>
    </location>
</feature>
<comment type="caution">
    <text evidence="2">The sequence shown here is derived from an EMBL/GenBank/DDBJ whole genome shotgun (WGS) entry which is preliminary data.</text>
</comment>
<accession>A0A645GIG6</accession>
<dbReference type="AlphaFoldDB" id="A0A645GIG6"/>
<organism evidence="2">
    <name type="scientific">bioreactor metagenome</name>
    <dbReference type="NCBI Taxonomy" id="1076179"/>
    <lineage>
        <taxon>unclassified sequences</taxon>
        <taxon>metagenomes</taxon>
        <taxon>ecological metagenomes</taxon>
    </lineage>
</organism>
<sequence>MAASDQLIRAHRGLGQLRMWRQRSITAADYFRCAAGLGYAQDVADIESAAHAVEYQRQMPVAHNKIAVFSEITMPSVSTARFRPPSGCRRGFRESAGYCRCGDRSGRCGKPPARGGRRRSGRDGRGDMRVRPWHR</sequence>
<evidence type="ECO:0000313" key="2">
    <source>
        <dbReference type="EMBL" id="MPN26495.1"/>
    </source>
</evidence>
<protein>
    <submittedName>
        <fullName evidence="2">Uncharacterized protein</fullName>
    </submittedName>
</protein>
<feature type="compositionally biased region" description="Basic and acidic residues" evidence="1">
    <location>
        <begin position="121"/>
        <end position="135"/>
    </location>
</feature>
<gene>
    <name evidence="2" type="ORF">SDC9_173920</name>
</gene>
<evidence type="ECO:0000256" key="1">
    <source>
        <dbReference type="SAM" id="MobiDB-lite"/>
    </source>
</evidence>
<dbReference type="EMBL" id="VSSQ01076034">
    <property type="protein sequence ID" value="MPN26495.1"/>
    <property type="molecule type" value="Genomic_DNA"/>
</dbReference>
<reference evidence="2" key="1">
    <citation type="submission" date="2019-08" db="EMBL/GenBank/DDBJ databases">
        <authorList>
            <person name="Kucharzyk K."/>
            <person name="Murdoch R.W."/>
            <person name="Higgins S."/>
            <person name="Loffler F."/>
        </authorList>
    </citation>
    <scope>NUCLEOTIDE SEQUENCE</scope>
</reference>
<proteinExistence type="predicted"/>
<name>A0A645GIG6_9ZZZZ</name>